<organism evidence="9 10">
    <name type="scientific">Acanthosepion pharaonis</name>
    <name type="common">Pharaoh cuttlefish</name>
    <name type="synonym">Sepia pharaonis</name>
    <dbReference type="NCBI Taxonomy" id="158019"/>
    <lineage>
        <taxon>Eukaryota</taxon>
        <taxon>Metazoa</taxon>
        <taxon>Spiralia</taxon>
        <taxon>Lophotrochozoa</taxon>
        <taxon>Mollusca</taxon>
        <taxon>Cephalopoda</taxon>
        <taxon>Coleoidea</taxon>
        <taxon>Decapodiformes</taxon>
        <taxon>Sepiida</taxon>
        <taxon>Sepiina</taxon>
        <taxon>Sepiidae</taxon>
        <taxon>Acanthosepion</taxon>
    </lineage>
</organism>
<dbReference type="CDD" id="cd20048">
    <property type="entry name" value="FH_FOXD4-like"/>
    <property type="match status" value="1"/>
</dbReference>
<feature type="region of interest" description="Disordered" evidence="7">
    <location>
        <begin position="1"/>
        <end position="33"/>
    </location>
</feature>
<comment type="caution">
    <text evidence="9">The sequence shown here is derived from an EMBL/GenBank/DDBJ whole genome shotgun (WGS) entry which is preliminary data.</text>
</comment>
<dbReference type="GO" id="GO:0030154">
    <property type="term" value="P:cell differentiation"/>
    <property type="evidence" value="ECO:0007669"/>
    <property type="project" value="TreeGrafter"/>
</dbReference>
<dbReference type="EMBL" id="CAHIKZ030000224">
    <property type="protein sequence ID" value="CAE1161569.1"/>
    <property type="molecule type" value="Genomic_DNA"/>
</dbReference>
<evidence type="ECO:0000256" key="2">
    <source>
        <dbReference type="ARBA" id="ARBA00023015"/>
    </source>
</evidence>
<dbReference type="InterPro" id="IPR036390">
    <property type="entry name" value="WH_DNA-bd_sf"/>
</dbReference>
<feature type="compositionally biased region" description="Acidic residues" evidence="7">
    <location>
        <begin position="123"/>
        <end position="133"/>
    </location>
</feature>
<dbReference type="InterPro" id="IPR001766">
    <property type="entry name" value="Fork_head_dom"/>
</dbReference>
<feature type="domain" description="Fork-head" evidence="8">
    <location>
        <begin position="156"/>
        <end position="250"/>
    </location>
</feature>
<dbReference type="Pfam" id="PF00250">
    <property type="entry name" value="Forkhead"/>
    <property type="match status" value="1"/>
</dbReference>
<dbReference type="AlphaFoldDB" id="A0A812AYX9"/>
<dbReference type="InterPro" id="IPR018122">
    <property type="entry name" value="TF_fork_head_CS_1"/>
</dbReference>
<feature type="region of interest" description="Disordered" evidence="7">
    <location>
        <begin position="340"/>
        <end position="377"/>
    </location>
</feature>
<gene>
    <name evidence="9" type="ORF">SPHA_6943</name>
</gene>
<dbReference type="Gene3D" id="1.10.10.10">
    <property type="entry name" value="Winged helix-like DNA-binding domain superfamily/Winged helix DNA-binding domain"/>
    <property type="match status" value="1"/>
</dbReference>
<dbReference type="OrthoDB" id="5402974at2759"/>
<evidence type="ECO:0000256" key="6">
    <source>
        <dbReference type="PROSITE-ProRule" id="PRU00089"/>
    </source>
</evidence>
<dbReference type="FunFam" id="1.10.10.10:FF:000016">
    <property type="entry name" value="Forkhead box protein I1"/>
    <property type="match status" value="1"/>
</dbReference>
<protein>
    <submittedName>
        <fullName evidence="9">FOXD</fullName>
    </submittedName>
</protein>
<evidence type="ECO:0000256" key="7">
    <source>
        <dbReference type="SAM" id="MobiDB-lite"/>
    </source>
</evidence>
<dbReference type="InterPro" id="IPR050211">
    <property type="entry name" value="FOX_domain-containing"/>
</dbReference>
<evidence type="ECO:0000256" key="5">
    <source>
        <dbReference type="ARBA" id="ARBA00023242"/>
    </source>
</evidence>
<dbReference type="GO" id="GO:0005634">
    <property type="term" value="C:nucleus"/>
    <property type="evidence" value="ECO:0007669"/>
    <property type="project" value="UniProtKB-SubCell"/>
</dbReference>
<reference evidence="9" key="1">
    <citation type="submission" date="2021-01" db="EMBL/GenBank/DDBJ databases">
        <authorList>
            <person name="Li R."/>
            <person name="Bekaert M."/>
        </authorList>
    </citation>
    <scope>NUCLEOTIDE SEQUENCE</scope>
    <source>
        <strain evidence="9">Farmed</strain>
    </source>
</reference>
<feature type="region of interest" description="Disordered" evidence="7">
    <location>
        <begin position="97"/>
        <end position="154"/>
    </location>
</feature>
<feature type="compositionally biased region" description="Basic and acidic residues" evidence="7">
    <location>
        <begin position="112"/>
        <end position="122"/>
    </location>
</feature>
<name>A0A812AYX9_ACAPH</name>
<dbReference type="PROSITE" id="PS00658">
    <property type="entry name" value="FORK_HEAD_2"/>
    <property type="match status" value="1"/>
</dbReference>
<feature type="compositionally biased region" description="Gly residues" evidence="7">
    <location>
        <begin position="342"/>
        <end position="367"/>
    </location>
</feature>
<dbReference type="GO" id="GO:0009653">
    <property type="term" value="P:anatomical structure morphogenesis"/>
    <property type="evidence" value="ECO:0007669"/>
    <property type="project" value="TreeGrafter"/>
</dbReference>
<dbReference type="PROSITE" id="PS50039">
    <property type="entry name" value="FORK_HEAD_3"/>
    <property type="match status" value="1"/>
</dbReference>
<feature type="DNA-binding region" description="Fork-head" evidence="6">
    <location>
        <begin position="156"/>
        <end position="250"/>
    </location>
</feature>
<feature type="compositionally biased region" description="Basic and acidic residues" evidence="7">
    <location>
        <begin position="8"/>
        <end position="18"/>
    </location>
</feature>
<dbReference type="SUPFAM" id="SSF46785">
    <property type="entry name" value="Winged helix' DNA-binding domain"/>
    <property type="match status" value="1"/>
</dbReference>
<sequence length="475" mass="50805">MKSILPKETADDVPDKHQAFPNIMHVGPREPALRMSMPARITSFSPTGMLHDNDDADDPIDVDGFCPTPDLKLVSSDIDSPATADLPGVGSNGDLSAATTLAEDGGVPNAVQKEKLGKVLHDDIDDMDNEDDLNERRSSKTPSPPPSTTKGSNLVKPPYSYIALITMAILQSPRKRLTLSAICDFIINRFQYYREKFPAWQNSIRHNLSLNDCFVKIPREPGNPGKGNYWTLDPASEDMFDNGSFLRRRKRYKRQTPDVQQPAAFMSGGDPFYPHHRFQPYPIMGLPYHASHVSPHIPLFAHSEATRTPALLPVSLGMSSPSQASLINAAKNAAAAAAAVAGSGGGGGGGGGGATNGGSTGSGGGGSVVDIKPPSSSAKNGFSIDSIIGKSSSENKVNFETPTALTCFRAADLSPASVQMSMPNAALPSFRPTGIDMFRQATSAFSTPFAFTVNPLDVDKYRHYLQTCGLTSWPR</sequence>
<dbReference type="GO" id="GO:0000981">
    <property type="term" value="F:DNA-binding transcription factor activity, RNA polymerase II-specific"/>
    <property type="evidence" value="ECO:0007669"/>
    <property type="project" value="TreeGrafter"/>
</dbReference>
<keyword evidence="3 6" id="KW-0238">DNA-binding</keyword>
<comment type="subcellular location">
    <subcellularLocation>
        <location evidence="1 6">Nucleus</location>
    </subcellularLocation>
</comment>
<dbReference type="GO" id="GO:0000978">
    <property type="term" value="F:RNA polymerase II cis-regulatory region sequence-specific DNA binding"/>
    <property type="evidence" value="ECO:0007669"/>
    <property type="project" value="TreeGrafter"/>
</dbReference>
<keyword evidence="2" id="KW-0805">Transcription regulation</keyword>
<dbReference type="PANTHER" id="PTHR11829:SF402">
    <property type="entry name" value="FORK HEAD DOMAIN-CONTAINING PROTEIN FD3-RELATED"/>
    <property type="match status" value="1"/>
</dbReference>
<keyword evidence="4" id="KW-0804">Transcription</keyword>
<dbReference type="PRINTS" id="PR00053">
    <property type="entry name" value="FORKHEAD"/>
</dbReference>
<proteinExistence type="predicted"/>
<evidence type="ECO:0000259" key="8">
    <source>
        <dbReference type="PROSITE" id="PS50039"/>
    </source>
</evidence>
<dbReference type="InterPro" id="IPR036388">
    <property type="entry name" value="WH-like_DNA-bd_sf"/>
</dbReference>
<accession>A0A812AYX9</accession>
<dbReference type="SMART" id="SM00339">
    <property type="entry name" value="FH"/>
    <property type="match status" value="1"/>
</dbReference>
<evidence type="ECO:0000256" key="1">
    <source>
        <dbReference type="ARBA" id="ARBA00004123"/>
    </source>
</evidence>
<evidence type="ECO:0000256" key="4">
    <source>
        <dbReference type="ARBA" id="ARBA00023163"/>
    </source>
</evidence>
<dbReference type="Proteomes" id="UP000597762">
    <property type="component" value="Unassembled WGS sequence"/>
</dbReference>
<dbReference type="InterPro" id="IPR030456">
    <property type="entry name" value="TF_fork_head_CS_2"/>
</dbReference>
<evidence type="ECO:0000313" key="10">
    <source>
        <dbReference type="Proteomes" id="UP000597762"/>
    </source>
</evidence>
<keyword evidence="10" id="KW-1185">Reference proteome</keyword>
<evidence type="ECO:0000313" key="9">
    <source>
        <dbReference type="EMBL" id="CAE1161569.1"/>
    </source>
</evidence>
<dbReference type="PANTHER" id="PTHR11829">
    <property type="entry name" value="FORKHEAD BOX PROTEIN"/>
    <property type="match status" value="1"/>
</dbReference>
<keyword evidence="5 6" id="KW-0539">Nucleus</keyword>
<evidence type="ECO:0000256" key="3">
    <source>
        <dbReference type="ARBA" id="ARBA00023125"/>
    </source>
</evidence>
<dbReference type="PROSITE" id="PS00657">
    <property type="entry name" value="FORK_HEAD_1"/>
    <property type="match status" value="1"/>
</dbReference>